<accession>A0A6J4PJP5</accession>
<evidence type="ECO:0000256" key="1">
    <source>
        <dbReference type="SAM" id="MobiDB-lite"/>
    </source>
</evidence>
<gene>
    <name evidence="2" type="ORF">AVDCRST_MAG78-831</name>
</gene>
<feature type="region of interest" description="Disordered" evidence="1">
    <location>
        <begin position="118"/>
        <end position="137"/>
    </location>
</feature>
<dbReference type="EMBL" id="CADCVB010000061">
    <property type="protein sequence ID" value="CAA9418100.1"/>
    <property type="molecule type" value="Genomic_DNA"/>
</dbReference>
<feature type="compositionally biased region" description="Basic and acidic residues" evidence="1">
    <location>
        <begin position="120"/>
        <end position="137"/>
    </location>
</feature>
<name>A0A6J4PJP5_9ACTN</name>
<proteinExistence type="predicted"/>
<sequence length="137" mass="14726">MAEESITVGDLSGLLELFRGRVYRASMERAIEAVEGWRRKLEATGDPKLAPIAENLGKLEALLAADNLDADAVGWLLSELGEQTVRVGGSGMPEAVDERLQRLGGLLDADGRMLRMLAGQKDRPSGGDRVSPDRGPQ</sequence>
<evidence type="ECO:0000313" key="2">
    <source>
        <dbReference type="EMBL" id="CAA9418100.1"/>
    </source>
</evidence>
<organism evidence="2">
    <name type="scientific">uncultured Rubrobacteraceae bacterium</name>
    <dbReference type="NCBI Taxonomy" id="349277"/>
    <lineage>
        <taxon>Bacteria</taxon>
        <taxon>Bacillati</taxon>
        <taxon>Actinomycetota</taxon>
        <taxon>Rubrobacteria</taxon>
        <taxon>Rubrobacterales</taxon>
        <taxon>Rubrobacteraceae</taxon>
        <taxon>environmental samples</taxon>
    </lineage>
</organism>
<protein>
    <submittedName>
        <fullName evidence="2">Uncharacterized protein</fullName>
    </submittedName>
</protein>
<reference evidence="2" key="1">
    <citation type="submission" date="2020-02" db="EMBL/GenBank/DDBJ databases">
        <authorList>
            <person name="Meier V. D."/>
        </authorList>
    </citation>
    <scope>NUCLEOTIDE SEQUENCE</scope>
    <source>
        <strain evidence="2">AVDCRST_MAG78</strain>
    </source>
</reference>
<dbReference type="AlphaFoldDB" id="A0A6J4PJP5"/>